<dbReference type="GO" id="GO:0012505">
    <property type="term" value="C:endomembrane system"/>
    <property type="evidence" value="ECO:0007669"/>
    <property type="project" value="UniProtKB-SubCell"/>
</dbReference>
<keyword evidence="4 10" id="KW-0812">Transmembrane</keyword>
<dbReference type="EMBL" id="CAJOBC010070907">
    <property type="protein sequence ID" value="CAF4242276.1"/>
    <property type="molecule type" value="Genomic_DNA"/>
</dbReference>
<protein>
    <submittedName>
        <fullName evidence="12">Uncharacterized protein</fullName>
    </submittedName>
</protein>
<dbReference type="Proteomes" id="UP000682733">
    <property type="component" value="Unassembled WGS sequence"/>
</dbReference>
<evidence type="ECO:0000256" key="2">
    <source>
        <dbReference type="ARBA" id="ARBA00009848"/>
    </source>
</evidence>
<dbReference type="GO" id="GO:0004931">
    <property type="term" value="F:extracellularly ATP-gated monoatomic cation channel activity"/>
    <property type="evidence" value="ECO:0007669"/>
    <property type="project" value="TreeGrafter"/>
</dbReference>
<dbReference type="PANTHER" id="PTHR10125">
    <property type="entry name" value="P2X PURINOCEPTOR"/>
    <property type="match status" value="1"/>
</dbReference>
<evidence type="ECO:0000256" key="3">
    <source>
        <dbReference type="ARBA" id="ARBA00022448"/>
    </source>
</evidence>
<evidence type="ECO:0000256" key="6">
    <source>
        <dbReference type="ARBA" id="ARBA00023065"/>
    </source>
</evidence>
<dbReference type="Proteomes" id="UP000681722">
    <property type="component" value="Unassembled WGS sequence"/>
</dbReference>
<evidence type="ECO:0000256" key="5">
    <source>
        <dbReference type="ARBA" id="ARBA00022989"/>
    </source>
</evidence>
<dbReference type="EMBL" id="CAJOBA010036195">
    <property type="protein sequence ID" value="CAF4018564.1"/>
    <property type="molecule type" value="Genomic_DNA"/>
</dbReference>
<keyword evidence="8" id="KW-1071">Ligand-gated ion channel</keyword>
<evidence type="ECO:0000313" key="12">
    <source>
        <dbReference type="EMBL" id="CAF1362461.1"/>
    </source>
</evidence>
<comment type="subcellular location">
    <subcellularLocation>
        <location evidence="1">Endomembrane system</location>
    </subcellularLocation>
</comment>
<evidence type="ECO:0000313" key="15">
    <source>
        <dbReference type="Proteomes" id="UP000663829"/>
    </source>
</evidence>
<dbReference type="EMBL" id="CAJNOK010014659">
    <property type="protein sequence ID" value="CAF1209481.1"/>
    <property type="molecule type" value="Genomic_DNA"/>
</dbReference>
<evidence type="ECO:0000313" key="13">
    <source>
        <dbReference type="EMBL" id="CAF4018564.1"/>
    </source>
</evidence>
<evidence type="ECO:0000256" key="1">
    <source>
        <dbReference type="ARBA" id="ARBA00004308"/>
    </source>
</evidence>
<evidence type="ECO:0000256" key="7">
    <source>
        <dbReference type="ARBA" id="ARBA00023136"/>
    </source>
</evidence>
<dbReference type="GO" id="GO:0070588">
    <property type="term" value="P:calcium ion transmembrane transport"/>
    <property type="evidence" value="ECO:0007669"/>
    <property type="project" value="TreeGrafter"/>
</dbReference>
<dbReference type="PANTHER" id="PTHR10125:SF31">
    <property type="entry name" value="P2X RECEPTOR E"/>
    <property type="match status" value="1"/>
</dbReference>
<feature type="transmembrane region" description="Helical" evidence="10">
    <location>
        <begin position="57"/>
        <end position="79"/>
    </location>
</feature>
<evidence type="ECO:0000256" key="10">
    <source>
        <dbReference type="SAM" id="Phobius"/>
    </source>
</evidence>
<dbReference type="InterPro" id="IPR059116">
    <property type="entry name" value="P2X_receptor"/>
</dbReference>
<sequence length="167" mass="18791">MPLRASHAQTHASTFASYWKNLNESHRTLTKSFGLRFIISVSGTGGKFDIITLTLNIGSIIGIFGLASVLSDIVVLHLCRNAHVYKQHIVERVDRNTIRKDIQYSLQAKTEQNIRIDLYSKEHTASLTNESRIGRTRSPSIIRPLVVINTVKTHSSKDDQLPVRTQV</sequence>
<keyword evidence="3" id="KW-0813">Transport</keyword>
<keyword evidence="9" id="KW-0407">Ion channel</keyword>
<dbReference type="Proteomes" id="UP000663829">
    <property type="component" value="Unassembled WGS sequence"/>
</dbReference>
<name>A0A815I7M8_9BILA</name>
<dbReference type="Gene3D" id="1.10.287.940">
    <property type="entry name" value="atp-gated p2x4 ion channel"/>
    <property type="match status" value="1"/>
</dbReference>
<keyword evidence="5 10" id="KW-1133">Transmembrane helix</keyword>
<dbReference type="EMBL" id="CAJNOQ010015492">
    <property type="protein sequence ID" value="CAF1362461.1"/>
    <property type="molecule type" value="Genomic_DNA"/>
</dbReference>
<dbReference type="OrthoDB" id="494673at2759"/>
<reference evidence="12" key="1">
    <citation type="submission" date="2021-02" db="EMBL/GenBank/DDBJ databases">
        <authorList>
            <person name="Nowell W R."/>
        </authorList>
    </citation>
    <scope>NUCLEOTIDE SEQUENCE</scope>
</reference>
<gene>
    <name evidence="12" type="ORF">GPM918_LOCUS31451</name>
    <name evidence="11" type="ORF">OVA965_LOCUS24378</name>
    <name evidence="14" type="ORF">SRO942_LOCUS32095</name>
    <name evidence="13" type="ORF">TMI583_LOCUS25099</name>
</gene>
<proteinExistence type="inferred from homology"/>
<comment type="similarity">
    <text evidence="2">Belongs to the P2X receptor family.</text>
</comment>
<keyword evidence="6" id="KW-0406">Ion transport</keyword>
<keyword evidence="15" id="KW-1185">Reference proteome</keyword>
<dbReference type="GO" id="GO:0016020">
    <property type="term" value="C:membrane"/>
    <property type="evidence" value="ECO:0007669"/>
    <property type="project" value="TreeGrafter"/>
</dbReference>
<keyword evidence="7 10" id="KW-0472">Membrane</keyword>
<dbReference type="Proteomes" id="UP000677228">
    <property type="component" value="Unassembled WGS sequence"/>
</dbReference>
<comment type="caution">
    <text evidence="12">The sequence shown here is derived from an EMBL/GenBank/DDBJ whole genome shotgun (WGS) entry which is preliminary data.</text>
</comment>
<evidence type="ECO:0000313" key="11">
    <source>
        <dbReference type="EMBL" id="CAF1209481.1"/>
    </source>
</evidence>
<accession>A0A815I7M8</accession>
<dbReference type="AlphaFoldDB" id="A0A815I7M8"/>
<dbReference type="GO" id="GO:0098794">
    <property type="term" value="C:postsynapse"/>
    <property type="evidence" value="ECO:0007669"/>
    <property type="project" value="GOC"/>
</dbReference>
<organism evidence="12 15">
    <name type="scientific">Didymodactylos carnosus</name>
    <dbReference type="NCBI Taxonomy" id="1234261"/>
    <lineage>
        <taxon>Eukaryota</taxon>
        <taxon>Metazoa</taxon>
        <taxon>Spiralia</taxon>
        <taxon>Gnathifera</taxon>
        <taxon>Rotifera</taxon>
        <taxon>Eurotatoria</taxon>
        <taxon>Bdelloidea</taxon>
        <taxon>Philodinida</taxon>
        <taxon>Philodinidae</taxon>
        <taxon>Didymodactylos</taxon>
    </lineage>
</organism>
<dbReference type="Pfam" id="PF00864">
    <property type="entry name" value="P2X_receptor"/>
    <property type="match status" value="1"/>
</dbReference>
<evidence type="ECO:0000256" key="8">
    <source>
        <dbReference type="ARBA" id="ARBA00023286"/>
    </source>
</evidence>
<evidence type="ECO:0000256" key="4">
    <source>
        <dbReference type="ARBA" id="ARBA00022692"/>
    </source>
</evidence>
<evidence type="ECO:0000256" key="9">
    <source>
        <dbReference type="ARBA" id="ARBA00023303"/>
    </source>
</evidence>
<evidence type="ECO:0000313" key="14">
    <source>
        <dbReference type="EMBL" id="CAF4242276.1"/>
    </source>
</evidence>